<feature type="signal peptide" evidence="2">
    <location>
        <begin position="1"/>
        <end position="26"/>
    </location>
</feature>
<accession>A0A8J6TJ91</accession>
<feature type="compositionally biased region" description="Low complexity" evidence="1">
    <location>
        <begin position="43"/>
        <end position="55"/>
    </location>
</feature>
<dbReference type="EMBL" id="JACNJN010000098">
    <property type="protein sequence ID" value="MBC8335277.1"/>
    <property type="molecule type" value="Genomic_DNA"/>
</dbReference>
<dbReference type="PROSITE" id="PS51257">
    <property type="entry name" value="PROKAR_LIPOPROTEIN"/>
    <property type="match status" value="1"/>
</dbReference>
<keyword evidence="2" id="KW-0732">Signal</keyword>
<dbReference type="Proteomes" id="UP000614469">
    <property type="component" value="Unassembled WGS sequence"/>
</dbReference>
<protein>
    <submittedName>
        <fullName evidence="3">Extracellular solute-binding protein</fullName>
    </submittedName>
</protein>
<feature type="compositionally biased region" description="Acidic residues" evidence="1">
    <location>
        <begin position="56"/>
        <end position="66"/>
    </location>
</feature>
<name>A0A8J6TJ91_9CHLR</name>
<dbReference type="Pfam" id="PF13416">
    <property type="entry name" value="SBP_bac_8"/>
    <property type="match status" value="1"/>
</dbReference>
<sequence length="430" mass="46689">MKKRLQRKLPFMIGILQFAFLPLFLAACTSFPFTSAPPPTSTPLPEESTPLTSTPEEVETPAGEDDAPQTLQIWLPPEFDPKSETKAGIVLRARLDEFQNRRPDLTLEVRIKSVEGQASLLNSLIAAKQAAPSAMPDLVALKRPDLESAALQGILHPIDGLTTSLDDPDWFPYVRPLAHIQNSTYGLPFAANLLALLQHSAEETTLPSSTENSPEDKKQIIFPADNAQSQLAFCLYTANGSLLRDEQGQPTLANEELTRLLGFFQSDLISPLSAEISTAEEVWAALPSQPNLNAIIWTSDYFKRMPAETTLSTIPGPEESPCSLASAWIWALAGASPDLQPAAVELAEFLSESEFLAEWTSALGNLPTRPTALDETNNTALLELSLIAQPIPPADIVQRLGEILRVATISVLQEQVSPGAAAEEALEKIQ</sequence>
<feature type="region of interest" description="Disordered" evidence="1">
    <location>
        <begin position="35"/>
        <end position="66"/>
    </location>
</feature>
<evidence type="ECO:0000256" key="1">
    <source>
        <dbReference type="SAM" id="MobiDB-lite"/>
    </source>
</evidence>
<dbReference type="SUPFAM" id="SSF53850">
    <property type="entry name" value="Periplasmic binding protein-like II"/>
    <property type="match status" value="1"/>
</dbReference>
<evidence type="ECO:0000313" key="4">
    <source>
        <dbReference type="Proteomes" id="UP000614469"/>
    </source>
</evidence>
<evidence type="ECO:0000313" key="3">
    <source>
        <dbReference type="EMBL" id="MBC8335277.1"/>
    </source>
</evidence>
<reference evidence="3 4" key="1">
    <citation type="submission" date="2020-08" db="EMBL/GenBank/DDBJ databases">
        <title>Bridging the membrane lipid divide: bacteria of the FCB group superphylum have the potential to synthesize archaeal ether lipids.</title>
        <authorList>
            <person name="Villanueva L."/>
            <person name="Von Meijenfeldt F.A.B."/>
            <person name="Westbye A.B."/>
            <person name="Yadav S."/>
            <person name="Hopmans E.C."/>
            <person name="Dutilh B.E."/>
            <person name="Sinninghe Damste J.S."/>
        </authorList>
    </citation>
    <scope>NUCLEOTIDE SEQUENCE [LARGE SCALE GENOMIC DNA]</scope>
    <source>
        <strain evidence="3">NIOZ-UU36</strain>
    </source>
</reference>
<evidence type="ECO:0000256" key="2">
    <source>
        <dbReference type="SAM" id="SignalP"/>
    </source>
</evidence>
<feature type="chain" id="PRO_5035282077" evidence="2">
    <location>
        <begin position="27"/>
        <end position="430"/>
    </location>
</feature>
<dbReference type="Gene3D" id="3.40.190.10">
    <property type="entry name" value="Periplasmic binding protein-like II"/>
    <property type="match status" value="3"/>
</dbReference>
<proteinExistence type="predicted"/>
<gene>
    <name evidence="3" type="ORF">H8E29_08435</name>
</gene>
<dbReference type="InterPro" id="IPR006059">
    <property type="entry name" value="SBP"/>
</dbReference>
<dbReference type="AlphaFoldDB" id="A0A8J6TJ91"/>
<organism evidence="3 4">
    <name type="scientific">Candidatus Desulfolinea nitratireducens</name>
    <dbReference type="NCBI Taxonomy" id="2841698"/>
    <lineage>
        <taxon>Bacteria</taxon>
        <taxon>Bacillati</taxon>
        <taxon>Chloroflexota</taxon>
        <taxon>Anaerolineae</taxon>
        <taxon>Anaerolineales</taxon>
        <taxon>Anaerolineales incertae sedis</taxon>
        <taxon>Candidatus Desulfolinea</taxon>
    </lineage>
</organism>
<comment type="caution">
    <text evidence="3">The sequence shown here is derived from an EMBL/GenBank/DDBJ whole genome shotgun (WGS) entry which is preliminary data.</text>
</comment>